<dbReference type="EMBL" id="CP032624">
    <property type="protein sequence ID" value="AYG02409.1"/>
    <property type="molecule type" value="Genomic_DNA"/>
</dbReference>
<dbReference type="AlphaFoldDB" id="A0A387BMI0"/>
<sequence>MPPTVAQTARRWAEATLPDLPHNDKTKAVYARVARRYLEQGPFAAHPVSEATAADVAAYVGTLALAAPSRRQVMAVVRQVLGG</sequence>
<dbReference type="KEGG" id="gry:D7I44_01890"/>
<gene>
    <name evidence="1" type="ORF">D7I44_01890</name>
</gene>
<organism evidence="1 2">
    <name type="scientific">Gryllotalpicola protaetiae</name>
    <dbReference type="NCBI Taxonomy" id="2419771"/>
    <lineage>
        <taxon>Bacteria</taxon>
        <taxon>Bacillati</taxon>
        <taxon>Actinomycetota</taxon>
        <taxon>Actinomycetes</taxon>
        <taxon>Micrococcales</taxon>
        <taxon>Microbacteriaceae</taxon>
        <taxon>Gryllotalpicola</taxon>
    </lineage>
</organism>
<dbReference type="OrthoDB" id="9775090at2"/>
<reference evidence="1 2" key="1">
    <citation type="submission" date="2018-09" db="EMBL/GenBank/DDBJ databases">
        <title>Genome sequencing of strain 2DFW10M-5.</title>
        <authorList>
            <person name="Heo J."/>
            <person name="Kim S.-J."/>
            <person name="Kwon S.-W."/>
        </authorList>
    </citation>
    <scope>NUCLEOTIDE SEQUENCE [LARGE SCALE GENOMIC DNA]</scope>
    <source>
        <strain evidence="1 2">2DFW10M-5</strain>
    </source>
</reference>
<dbReference type="Proteomes" id="UP000275069">
    <property type="component" value="Chromosome"/>
</dbReference>
<protein>
    <recommendedName>
        <fullName evidence="3">Core-binding (CB) domain-containing protein</fullName>
    </recommendedName>
</protein>
<name>A0A387BMI0_9MICO</name>
<proteinExistence type="predicted"/>
<accession>A0A387BMI0</accession>
<keyword evidence="2" id="KW-1185">Reference proteome</keyword>
<evidence type="ECO:0000313" key="1">
    <source>
        <dbReference type="EMBL" id="AYG02409.1"/>
    </source>
</evidence>
<evidence type="ECO:0008006" key="3">
    <source>
        <dbReference type="Google" id="ProtNLM"/>
    </source>
</evidence>
<dbReference type="RefSeq" id="WP_120787943.1">
    <property type="nucleotide sequence ID" value="NZ_CP032624.1"/>
</dbReference>
<evidence type="ECO:0000313" key="2">
    <source>
        <dbReference type="Proteomes" id="UP000275069"/>
    </source>
</evidence>